<reference evidence="8 9" key="1">
    <citation type="submission" date="2017-03" db="EMBL/GenBank/DDBJ databases">
        <title>Genome Survey of Euroglyphus maynei.</title>
        <authorList>
            <person name="Arlian L.G."/>
            <person name="Morgan M.S."/>
            <person name="Rider S.D."/>
        </authorList>
    </citation>
    <scope>NUCLEOTIDE SEQUENCE [LARGE SCALE GENOMIC DNA]</scope>
    <source>
        <strain evidence="8">Arlian Lab</strain>
        <tissue evidence="8">Whole body</tissue>
    </source>
</reference>
<evidence type="ECO:0000256" key="3">
    <source>
        <dbReference type="ARBA" id="ARBA00022537"/>
    </source>
</evidence>
<evidence type="ECO:0000313" key="9">
    <source>
        <dbReference type="Proteomes" id="UP000194236"/>
    </source>
</evidence>
<feature type="repeat" description="ANK" evidence="6">
    <location>
        <begin position="322"/>
        <end position="356"/>
    </location>
</feature>
<evidence type="ECO:0000256" key="5">
    <source>
        <dbReference type="ARBA" id="ARBA00023298"/>
    </source>
</evidence>
<keyword evidence="4" id="KW-0638">Presynaptic neurotoxin</keyword>
<evidence type="ECO:0000256" key="7">
    <source>
        <dbReference type="SAM" id="MobiDB-lite"/>
    </source>
</evidence>
<feature type="region of interest" description="Disordered" evidence="7">
    <location>
        <begin position="842"/>
        <end position="877"/>
    </location>
</feature>
<feature type="compositionally biased region" description="Polar residues" evidence="7">
    <location>
        <begin position="469"/>
        <end position="478"/>
    </location>
</feature>
<dbReference type="PANTHER" id="PTHR24118">
    <property type="entry name" value="POTE ANKYRIN DOMAIN"/>
    <property type="match status" value="1"/>
</dbReference>
<evidence type="ECO:0000256" key="6">
    <source>
        <dbReference type="PROSITE-ProRule" id="PRU00023"/>
    </source>
</evidence>
<proteinExistence type="predicted"/>
<name>A0A1Y3B7B4_EURMA</name>
<dbReference type="PANTHER" id="PTHR24118:SF99">
    <property type="entry name" value="POTE ANKYRIN DOMAIN FAMILY MEMBER 3C-RELATED"/>
    <property type="match status" value="1"/>
</dbReference>
<sequence>MLHCSIEIDFFPGCNIGTNNSYMASILSISRHNSQASSINDINYETEQLLEKAIRHNDVKLVSKILELYDDGKNESLDKTSLTAKKSSFSKDEKIERPVLKPQLAIDEQNFSRGHSSSMDDGDNSYNFSNALHLAIENNSFDVFVFLLKHRIDPNNPGKACCQTECFRRSRNTSVDSQDHFLYSNFKNIPSTSCEPLIRSPSIRSANLPLLLNPNIVSTPKMPSFQFMQSNQFSINSEPYNFNSRRSSTKSAKIIQIRSEIPADRKIVHTCSDGTRITYDEEYNREKLFMLPPIFLAVALNNSVILRELIAFGANVNLADGHGVTPLHLCLCQQHISRACLRLLIYSGAKLKTKNNNNVAPIDLVDETFAHEIIQMQKAIIDESFEQLLLRSTNVVGRRDSIPFIKNRKQSKTTLIKTVNNLVSTSERLFLKDNSTDSYTNGTNIAKFFETKIMNNEIKRKNFPFTIKQSSKDATTVGQEDKSPLENRPKNVPRKSITNSATSNSTLFLPTSPGSIGHKRSFAIDSHDDKNSAMKSFQNLSQSTLQLSGDNNIDNNQPQTSNHHNHHTYTSFGARYLFGRRRSGEDNAKNQLKISRDLLSRTTTQDFSDENKNNNNEEIITKRLQDAFETLYKMVSNIECIPKIICCLQKYLPEIVAINEQQNILSILHDSISKLLQKALQTIIENFSEEKKKIFYNKPNHPERNMNGSYGTYNESMDNMNEMEIIMIVRLKQQLASQLCSLIDCAFHCLKSGQTFQYTSLLIINKIIDAFVRYETFDSIELDYEQIYEQNVQNSEKELKKSISIVKHDDEPVENDNDKHTSAAIQFSKHFKHLRLHESFRMKEKNKKHDKSHHIESESEENESIEQCSSSSNAIRK</sequence>
<organism evidence="8 9">
    <name type="scientific">Euroglyphus maynei</name>
    <name type="common">Mayne's house dust mite</name>
    <dbReference type="NCBI Taxonomy" id="6958"/>
    <lineage>
        <taxon>Eukaryota</taxon>
        <taxon>Metazoa</taxon>
        <taxon>Ecdysozoa</taxon>
        <taxon>Arthropoda</taxon>
        <taxon>Chelicerata</taxon>
        <taxon>Arachnida</taxon>
        <taxon>Acari</taxon>
        <taxon>Acariformes</taxon>
        <taxon>Sarcoptiformes</taxon>
        <taxon>Astigmata</taxon>
        <taxon>Psoroptidia</taxon>
        <taxon>Analgoidea</taxon>
        <taxon>Pyroglyphidae</taxon>
        <taxon>Pyroglyphinae</taxon>
        <taxon>Euroglyphus</taxon>
    </lineage>
</organism>
<gene>
    <name evidence="8" type="ORF">BLA29_000724</name>
</gene>
<evidence type="ECO:0000313" key="8">
    <source>
        <dbReference type="EMBL" id="OTF76729.1"/>
    </source>
</evidence>
<keyword evidence="4" id="KW-0800">Toxin</keyword>
<feature type="compositionally biased region" description="Low complexity" evidence="7">
    <location>
        <begin position="865"/>
        <end position="877"/>
    </location>
</feature>
<dbReference type="EMBL" id="MUJZ01036071">
    <property type="protein sequence ID" value="OTF76729.1"/>
    <property type="molecule type" value="Genomic_DNA"/>
</dbReference>
<dbReference type="PROSITE" id="PS50297">
    <property type="entry name" value="ANK_REP_REGION"/>
    <property type="match status" value="1"/>
</dbReference>
<dbReference type="Proteomes" id="UP000194236">
    <property type="component" value="Unassembled WGS sequence"/>
</dbReference>
<dbReference type="InterPro" id="IPR036770">
    <property type="entry name" value="Ankyrin_rpt-contain_sf"/>
</dbReference>
<keyword evidence="9" id="KW-1185">Reference proteome</keyword>
<dbReference type="Pfam" id="PF00023">
    <property type="entry name" value="Ank"/>
    <property type="match status" value="2"/>
</dbReference>
<evidence type="ECO:0000256" key="2">
    <source>
        <dbReference type="ARBA" id="ARBA00022483"/>
    </source>
</evidence>
<dbReference type="GO" id="GO:0044218">
    <property type="term" value="C:other organism cell membrane"/>
    <property type="evidence" value="ECO:0007669"/>
    <property type="project" value="UniProtKB-KW"/>
</dbReference>
<accession>A0A1Y3B7B4</accession>
<comment type="subcellular location">
    <subcellularLocation>
        <location evidence="1">Target cell membrane</location>
    </subcellularLocation>
</comment>
<keyword evidence="2" id="KW-0268">Exocytosis</keyword>
<keyword evidence="4" id="KW-0528">Neurotoxin</keyword>
<dbReference type="SUPFAM" id="SSF48403">
    <property type="entry name" value="Ankyrin repeat"/>
    <property type="match status" value="1"/>
</dbReference>
<dbReference type="Gene3D" id="1.25.40.20">
    <property type="entry name" value="Ankyrin repeat-containing domain"/>
    <property type="match status" value="2"/>
</dbReference>
<evidence type="ECO:0000256" key="4">
    <source>
        <dbReference type="ARBA" id="ARBA00023028"/>
    </source>
</evidence>
<protein>
    <submittedName>
        <fullName evidence="8">Ankyrin repeat domain containing protein</fullName>
    </submittedName>
</protein>
<dbReference type="OrthoDB" id="269822at2759"/>
<keyword evidence="5" id="KW-1053">Target membrane</keyword>
<keyword evidence="6" id="KW-0040">ANK repeat</keyword>
<comment type="caution">
    <text evidence="8">The sequence shown here is derived from an EMBL/GenBank/DDBJ whole genome shotgun (WGS) entry which is preliminary data.</text>
</comment>
<keyword evidence="5" id="KW-0472">Membrane</keyword>
<feature type="region of interest" description="Disordered" evidence="7">
    <location>
        <begin position="469"/>
        <end position="512"/>
    </location>
</feature>
<dbReference type="PROSITE" id="PS50088">
    <property type="entry name" value="ANK_REPEAT"/>
    <property type="match status" value="1"/>
</dbReference>
<keyword evidence="3" id="KW-1052">Target cell membrane</keyword>
<feature type="compositionally biased region" description="Basic and acidic residues" evidence="7">
    <location>
        <begin position="479"/>
        <end position="489"/>
    </location>
</feature>
<dbReference type="GO" id="GO:0006887">
    <property type="term" value="P:exocytosis"/>
    <property type="evidence" value="ECO:0007669"/>
    <property type="project" value="UniProtKB-KW"/>
</dbReference>
<feature type="compositionally biased region" description="Polar residues" evidence="7">
    <location>
        <begin position="496"/>
        <end position="512"/>
    </location>
</feature>
<dbReference type="GO" id="GO:0044231">
    <property type="term" value="C:host cell presynaptic membrane"/>
    <property type="evidence" value="ECO:0007669"/>
    <property type="project" value="UniProtKB-KW"/>
</dbReference>
<dbReference type="AlphaFoldDB" id="A0A1Y3B7B4"/>
<evidence type="ECO:0000256" key="1">
    <source>
        <dbReference type="ARBA" id="ARBA00004175"/>
    </source>
</evidence>
<dbReference type="InterPro" id="IPR002110">
    <property type="entry name" value="Ankyrin_rpt"/>
</dbReference>
<dbReference type="SMART" id="SM00248">
    <property type="entry name" value="ANK"/>
    <property type="match status" value="3"/>
</dbReference>